<keyword evidence="2" id="KW-1185">Reference proteome</keyword>
<name>A0ABW7FAC5_9BURK</name>
<protein>
    <submittedName>
        <fullName evidence="1">Uncharacterized protein</fullName>
    </submittedName>
</protein>
<comment type="caution">
    <text evidence="1">The sequence shown here is derived from an EMBL/GenBank/DDBJ whole genome shotgun (WGS) entry which is preliminary data.</text>
</comment>
<organism evidence="1 2">
    <name type="scientific">Pelomonas parva</name>
    <dbReference type="NCBI Taxonomy" id="3299032"/>
    <lineage>
        <taxon>Bacteria</taxon>
        <taxon>Pseudomonadati</taxon>
        <taxon>Pseudomonadota</taxon>
        <taxon>Betaproteobacteria</taxon>
        <taxon>Burkholderiales</taxon>
        <taxon>Sphaerotilaceae</taxon>
        <taxon>Roseateles</taxon>
    </lineage>
</organism>
<proteinExistence type="predicted"/>
<evidence type="ECO:0000313" key="2">
    <source>
        <dbReference type="Proteomes" id="UP001606210"/>
    </source>
</evidence>
<dbReference type="Proteomes" id="UP001606210">
    <property type="component" value="Unassembled WGS sequence"/>
</dbReference>
<dbReference type="RefSeq" id="WP_394484417.1">
    <property type="nucleotide sequence ID" value="NZ_JBIGHV010000013.1"/>
</dbReference>
<accession>A0ABW7FAC5</accession>
<sequence length="218" mass="24725">MYAMEDSAATSEAISLLRQHAKDLWAMSAQEQKSVVDHFSRYSSLLTDCERAADEFRGRKPEKQSFSYAGNQYHRAFLTGIQSNERLAESIRSLKTFFVLTYERRGASLGISSSRYLKGLTPTPPTEKSLLPPVKEDPQLNDKIKALETTINRELRTRAKRIGASVEDYAFLVNAETQETLSKEGLLNFPDHWAKLIPAIKRIEASEKVKLHPYFGPK</sequence>
<reference evidence="1 2" key="1">
    <citation type="submission" date="2024-08" db="EMBL/GenBank/DDBJ databases">
        <authorList>
            <person name="Lu H."/>
        </authorList>
    </citation>
    <scope>NUCLEOTIDE SEQUENCE [LARGE SCALE GENOMIC DNA]</scope>
    <source>
        <strain evidence="1 2">LYH14W</strain>
    </source>
</reference>
<gene>
    <name evidence="1" type="ORF">ACG00Y_26945</name>
</gene>
<dbReference type="EMBL" id="JBIGHV010000013">
    <property type="protein sequence ID" value="MFG6433573.1"/>
    <property type="molecule type" value="Genomic_DNA"/>
</dbReference>
<evidence type="ECO:0000313" key="1">
    <source>
        <dbReference type="EMBL" id="MFG6433573.1"/>
    </source>
</evidence>